<dbReference type="PROSITE" id="PS51898">
    <property type="entry name" value="TYR_RECOMBINASE"/>
    <property type="match status" value="1"/>
</dbReference>
<dbReference type="EMBL" id="JAGGLM010000007">
    <property type="protein sequence ID" value="MBP2032786.1"/>
    <property type="molecule type" value="Genomic_DNA"/>
</dbReference>
<evidence type="ECO:0000256" key="6">
    <source>
        <dbReference type="PROSITE-ProRule" id="PRU01248"/>
    </source>
</evidence>
<dbReference type="Gene3D" id="1.10.443.10">
    <property type="entry name" value="Intergrase catalytic core"/>
    <property type="match status" value="1"/>
</dbReference>
<keyword evidence="10" id="KW-1185">Reference proteome</keyword>
<dbReference type="SUPFAM" id="SSF56349">
    <property type="entry name" value="DNA breaking-rejoining enzymes"/>
    <property type="match status" value="1"/>
</dbReference>
<keyword evidence="5" id="KW-0233">DNA recombination</keyword>
<dbReference type="Gene3D" id="1.10.150.130">
    <property type="match status" value="1"/>
</dbReference>
<accession>A0ABS4KTM5</accession>
<evidence type="ECO:0000313" key="9">
    <source>
        <dbReference type="EMBL" id="MBP2032786.1"/>
    </source>
</evidence>
<sequence>MGRKNIKGKGVLKQKKECESSLANFITNLEKGTAVINDQSNVKDFLDYWLEVYPKKQCQPTTYKRYKEFSKHIIEYLGKYKLTKLNVLIVQKFYNDLSEKEGLSNNTIIKVHRMLHLALRHAQKWQMVAVNVCDIVDPPKSTPIKIKYWNADEVPFYLQKLKSTELYPLIFVAVSTGLREGELLALQWDDIDMINGTVKINKTLSRLNGKLVLKEPKTENSKREVVLLDSTIIFLKTLKKKAMEQKLEHGIDLNYVFRKKDGSIYRPEFISKRFRQLCSENNIPSIRFHDLRHTHATMMLKLGVNEKVISERLGHSRVSFTLDTYTHVDTTMQRDEIQKLNRIL</sequence>
<dbReference type="Pfam" id="PF00589">
    <property type="entry name" value="Phage_integrase"/>
    <property type="match status" value="1"/>
</dbReference>
<dbReference type="InterPro" id="IPR050090">
    <property type="entry name" value="Tyrosine_recombinase_XerCD"/>
</dbReference>
<feature type="domain" description="Tyr recombinase" evidence="7">
    <location>
        <begin position="144"/>
        <end position="338"/>
    </location>
</feature>
<dbReference type="InterPro" id="IPR010998">
    <property type="entry name" value="Integrase_recombinase_N"/>
</dbReference>
<dbReference type="InterPro" id="IPR004107">
    <property type="entry name" value="Integrase_SAM-like_N"/>
</dbReference>
<keyword evidence="4 6" id="KW-0238">DNA-binding</keyword>
<evidence type="ECO:0000313" key="10">
    <source>
        <dbReference type="Proteomes" id="UP001519307"/>
    </source>
</evidence>
<comment type="function">
    <text evidence="1">Site-specific tyrosine recombinase, which acts by catalyzing the cutting and rejoining of the recombining DNA molecules.</text>
</comment>
<reference evidence="9 10" key="1">
    <citation type="submission" date="2021-03" db="EMBL/GenBank/DDBJ databases">
        <title>Genomic Encyclopedia of Type Strains, Phase IV (KMG-IV): sequencing the most valuable type-strain genomes for metagenomic binning, comparative biology and taxonomic classification.</title>
        <authorList>
            <person name="Goeker M."/>
        </authorList>
    </citation>
    <scope>NUCLEOTIDE SEQUENCE [LARGE SCALE GENOMIC DNA]</scope>
    <source>
        <strain evidence="9 10">DSM 28783</strain>
    </source>
</reference>
<dbReference type="InterPro" id="IPR002104">
    <property type="entry name" value="Integrase_catalytic"/>
</dbReference>
<evidence type="ECO:0000256" key="1">
    <source>
        <dbReference type="ARBA" id="ARBA00003283"/>
    </source>
</evidence>
<evidence type="ECO:0000259" key="8">
    <source>
        <dbReference type="PROSITE" id="PS51900"/>
    </source>
</evidence>
<gene>
    <name evidence="9" type="ORF">J2Z42_001460</name>
</gene>
<comment type="similarity">
    <text evidence="2">Belongs to the 'phage' integrase family.</text>
</comment>
<protein>
    <submittedName>
        <fullName evidence="9">Integrase</fullName>
    </submittedName>
</protein>
<comment type="caution">
    <text evidence="9">The sequence shown here is derived from an EMBL/GenBank/DDBJ whole genome shotgun (WGS) entry which is preliminary data.</text>
</comment>
<keyword evidence="3" id="KW-0229">DNA integration</keyword>
<proteinExistence type="inferred from homology"/>
<dbReference type="InterPro" id="IPR011010">
    <property type="entry name" value="DNA_brk_join_enz"/>
</dbReference>
<dbReference type="InterPro" id="IPR044068">
    <property type="entry name" value="CB"/>
</dbReference>
<evidence type="ECO:0000256" key="5">
    <source>
        <dbReference type="ARBA" id="ARBA00023172"/>
    </source>
</evidence>
<dbReference type="PANTHER" id="PTHR30349">
    <property type="entry name" value="PHAGE INTEGRASE-RELATED"/>
    <property type="match status" value="1"/>
</dbReference>
<dbReference type="PANTHER" id="PTHR30349:SF64">
    <property type="entry name" value="PROPHAGE INTEGRASE INTD-RELATED"/>
    <property type="match status" value="1"/>
</dbReference>
<evidence type="ECO:0000256" key="2">
    <source>
        <dbReference type="ARBA" id="ARBA00008857"/>
    </source>
</evidence>
<feature type="domain" description="Core-binding (CB)" evidence="8">
    <location>
        <begin position="36"/>
        <end position="123"/>
    </location>
</feature>
<evidence type="ECO:0000256" key="4">
    <source>
        <dbReference type="ARBA" id="ARBA00023125"/>
    </source>
</evidence>
<evidence type="ECO:0000256" key="3">
    <source>
        <dbReference type="ARBA" id="ARBA00022908"/>
    </source>
</evidence>
<dbReference type="InterPro" id="IPR013762">
    <property type="entry name" value="Integrase-like_cat_sf"/>
</dbReference>
<dbReference type="PROSITE" id="PS51900">
    <property type="entry name" value="CB"/>
    <property type="match status" value="1"/>
</dbReference>
<evidence type="ECO:0000259" key="7">
    <source>
        <dbReference type="PROSITE" id="PS51898"/>
    </source>
</evidence>
<dbReference type="Proteomes" id="UP001519307">
    <property type="component" value="Unassembled WGS sequence"/>
</dbReference>
<dbReference type="RefSeq" id="WP_342590004.1">
    <property type="nucleotide sequence ID" value="NZ_JAGGLM010000007.1"/>
</dbReference>
<dbReference type="CDD" id="cd01189">
    <property type="entry name" value="INT_ICEBs1_C_like"/>
    <property type="match status" value="1"/>
</dbReference>
<organism evidence="9 10">
    <name type="scientific">Clostridium algifaecis</name>
    <dbReference type="NCBI Taxonomy" id="1472040"/>
    <lineage>
        <taxon>Bacteria</taxon>
        <taxon>Bacillati</taxon>
        <taxon>Bacillota</taxon>
        <taxon>Clostridia</taxon>
        <taxon>Eubacteriales</taxon>
        <taxon>Clostridiaceae</taxon>
        <taxon>Clostridium</taxon>
    </lineage>
</organism>
<name>A0ABS4KTM5_9CLOT</name>
<dbReference type="Pfam" id="PF14659">
    <property type="entry name" value="Phage_int_SAM_3"/>
    <property type="match status" value="1"/>
</dbReference>